<dbReference type="EMBL" id="SWCO01000005">
    <property type="protein sequence ID" value="TKB03431.1"/>
    <property type="molecule type" value="Genomic_DNA"/>
</dbReference>
<dbReference type="Gene3D" id="3.40.190.10">
    <property type="entry name" value="Periplasmic binding protein-like II"/>
    <property type="match status" value="2"/>
</dbReference>
<name>A0A4U0ZB89_9ALTE</name>
<proteinExistence type="predicted"/>
<comment type="caution">
    <text evidence="2">The sequence shown here is derived from an EMBL/GenBank/DDBJ whole genome shotgun (WGS) entry which is preliminary data.</text>
</comment>
<keyword evidence="1" id="KW-0732">Signal</keyword>
<evidence type="ECO:0000313" key="3">
    <source>
        <dbReference type="Proteomes" id="UP000305471"/>
    </source>
</evidence>
<gene>
    <name evidence="2" type="ORF">E5672_10350</name>
</gene>
<evidence type="ECO:0000256" key="1">
    <source>
        <dbReference type="SAM" id="SignalP"/>
    </source>
</evidence>
<accession>A0A4U0ZB89</accession>
<evidence type="ECO:0000313" key="2">
    <source>
        <dbReference type="EMBL" id="TKB03431.1"/>
    </source>
</evidence>
<reference evidence="2 3" key="1">
    <citation type="submission" date="2019-04" db="EMBL/GenBank/DDBJ databases">
        <title>Alteromonas portus sp. nov., an alginate lyase-excreting marine bacterium.</title>
        <authorList>
            <person name="Huang H."/>
            <person name="Mo K."/>
            <person name="Bao S."/>
        </authorList>
    </citation>
    <scope>NUCLEOTIDE SEQUENCE [LARGE SCALE GENOMIC DNA]</scope>
    <source>
        <strain evidence="2 3">HB161718</strain>
    </source>
</reference>
<dbReference type="SUPFAM" id="SSF53850">
    <property type="entry name" value="Periplasmic binding protein-like II"/>
    <property type="match status" value="1"/>
</dbReference>
<protein>
    <submittedName>
        <fullName evidence="2">Transporter substrate-binding domain-containing protein</fullName>
    </submittedName>
</protein>
<feature type="chain" id="PRO_5020389361" evidence="1">
    <location>
        <begin position="26"/>
        <end position="241"/>
    </location>
</feature>
<keyword evidence="3" id="KW-1185">Reference proteome</keyword>
<dbReference type="Proteomes" id="UP000305471">
    <property type="component" value="Unassembled WGS sequence"/>
</dbReference>
<sequence>MDVLMKLSACFCLLFCSFVSLKSFAQTSIKWGTDYWQGYTDYDGSGFYNELMHQIFPEPEYVLDIHYYPWKRAVKNVLQGNIDMTGAMHKTERLYHSKQPVLIDRVVMVSRVEDALTQSALNDKLGAYRSGYEDMVYYPYLEKAKMGLEVEDSYKGLTLLAMKKIDFYVGADSLVQLALNERDDRSEYEVSEIGSFELYWSFAFTDHGLALKTTFDEQLEVLREQGVLAQLYYKYGLTMPF</sequence>
<organism evidence="2 3">
    <name type="scientific">Alteromonas portus</name>
    <dbReference type="NCBI Taxonomy" id="2565549"/>
    <lineage>
        <taxon>Bacteria</taxon>
        <taxon>Pseudomonadati</taxon>
        <taxon>Pseudomonadota</taxon>
        <taxon>Gammaproteobacteria</taxon>
        <taxon>Alteromonadales</taxon>
        <taxon>Alteromonadaceae</taxon>
        <taxon>Alteromonas/Salinimonas group</taxon>
        <taxon>Alteromonas</taxon>
    </lineage>
</organism>
<feature type="signal peptide" evidence="1">
    <location>
        <begin position="1"/>
        <end position="25"/>
    </location>
</feature>
<dbReference type="AlphaFoldDB" id="A0A4U0ZB89"/>